<dbReference type="EMBL" id="CALNXI010001633">
    <property type="protein sequence ID" value="CAH3173810.1"/>
    <property type="molecule type" value="Genomic_DNA"/>
</dbReference>
<evidence type="ECO:0000313" key="1">
    <source>
        <dbReference type="EMBL" id="CAH3173810.1"/>
    </source>
</evidence>
<protein>
    <submittedName>
        <fullName evidence="1">Uncharacterized protein</fullName>
    </submittedName>
</protein>
<accession>A0ABN8R914</accession>
<organism evidence="1 2">
    <name type="scientific">Porites evermanni</name>
    <dbReference type="NCBI Taxonomy" id="104178"/>
    <lineage>
        <taxon>Eukaryota</taxon>
        <taxon>Metazoa</taxon>
        <taxon>Cnidaria</taxon>
        <taxon>Anthozoa</taxon>
        <taxon>Hexacorallia</taxon>
        <taxon>Scleractinia</taxon>
        <taxon>Fungiina</taxon>
        <taxon>Poritidae</taxon>
        <taxon>Porites</taxon>
    </lineage>
</organism>
<evidence type="ECO:0000313" key="2">
    <source>
        <dbReference type="Proteomes" id="UP001159427"/>
    </source>
</evidence>
<sequence length="216" mass="24219">LCLRFLGWIQGCGLLGNFHSFLSAEKFEQLIDALTHTDRTMVFKNTAFLLILSLIICNDAITIQQSPCQIQSFYAREIGSGEGNLLRVHLDTAGIPTNVSISGSCDSTKIKFSKFIEERRAVNGSNFAVSFHWEIDKNYVLAVKEGKLIIKFDSGKETSDSHWFILKSCDKRNSALVELKTMTTPHLYVKYGSSGNPFMEASTDRRAWFEILSSAC</sequence>
<comment type="caution">
    <text evidence="1">The sequence shown here is derived from an EMBL/GenBank/DDBJ whole genome shotgun (WGS) entry which is preliminary data.</text>
</comment>
<feature type="non-terminal residue" evidence="1">
    <location>
        <position position="1"/>
    </location>
</feature>
<name>A0ABN8R914_9CNID</name>
<gene>
    <name evidence="1" type="ORF">PEVE_00009226</name>
</gene>
<proteinExistence type="predicted"/>
<dbReference type="Proteomes" id="UP001159427">
    <property type="component" value="Unassembled WGS sequence"/>
</dbReference>
<keyword evidence="2" id="KW-1185">Reference proteome</keyword>
<reference evidence="1 2" key="1">
    <citation type="submission" date="2022-05" db="EMBL/GenBank/DDBJ databases">
        <authorList>
            <consortium name="Genoscope - CEA"/>
            <person name="William W."/>
        </authorList>
    </citation>
    <scope>NUCLEOTIDE SEQUENCE [LARGE SCALE GENOMIC DNA]</scope>
</reference>